<keyword evidence="3" id="KW-0731">Sigma factor</keyword>
<feature type="compositionally biased region" description="Basic and acidic residues" evidence="6">
    <location>
        <begin position="341"/>
        <end position="360"/>
    </location>
</feature>
<dbReference type="Gene3D" id="1.10.1740.10">
    <property type="match status" value="1"/>
</dbReference>
<feature type="compositionally biased region" description="Pro residues" evidence="6">
    <location>
        <begin position="20"/>
        <end position="34"/>
    </location>
</feature>
<evidence type="ECO:0008006" key="9">
    <source>
        <dbReference type="Google" id="ProtNLM"/>
    </source>
</evidence>
<keyword evidence="8" id="KW-1185">Reference proteome</keyword>
<evidence type="ECO:0000256" key="4">
    <source>
        <dbReference type="ARBA" id="ARBA00023125"/>
    </source>
</evidence>
<feature type="region of interest" description="Disordered" evidence="6">
    <location>
        <begin position="297"/>
        <end position="489"/>
    </location>
</feature>
<evidence type="ECO:0000256" key="3">
    <source>
        <dbReference type="ARBA" id="ARBA00023082"/>
    </source>
</evidence>
<comment type="caution">
    <text evidence="7">The sequence shown here is derived from an EMBL/GenBank/DDBJ whole genome shotgun (WGS) entry which is preliminary data.</text>
</comment>
<dbReference type="EMBL" id="JAGSMN010000440">
    <property type="protein sequence ID" value="MBR7675187.1"/>
    <property type="molecule type" value="Genomic_DNA"/>
</dbReference>
<feature type="compositionally biased region" description="Low complexity" evidence="6">
    <location>
        <begin position="322"/>
        <end position="332"/>
    </location>
</feature>
<dbReference type="InterPro" id="IPR036388">
    <property type="entry name" value="WH-like_DNA-bd_sf"/>
</dbReference>
<evidence type="ECO:0000256" key="2">
    <source>
        <dbReference type="ARBA" id="ARBA00023015"/>
    </source>
</evidence>
<accession>A0A8T4IZA0</accession>
<keyword evidence="2" id="KW-0805">Transcription regulation</keyword>
<dbReference type="GO" id="GO:0016987">
    <property type="term" value="F:sigma factor activity"/>
    <property type="evidence" value="ECO:0007669"/>
    <property type="project" value="UniProtKB-KW"/>
</dbReference>
<dbReference type="InterPro" id="IPR039425">
    <property type="entry name" value="RNA_pol_sigma-70-like"/>
</dbReference>
<dbReference type="PANTHER" id="PTHR43133">
    <property type="entry name" value="RNA POLYMERASE ECF-TYPE SIGMA FACTO"/>
    <property type="match status" value="1"/>
</dbReference>
<feature type="compositionally biased region" description="Basic and acidic residues" evidence="6">
    <location>
        <begin position="302"/>
        <end position="312"/>
    </location>
</feature>
<evidence type="ECO:0000313" key="8">
    <source>
        <dbReference type="Proteomes" id="UP000675554"/>
    </source>
</evidence>
<dbReference type="AlphaFoldDB" id="A0A8T4IZA0"/>
<evidence type="ECO:0000256" key="5">
    <source>
        <dbReference type="ARBA" id="ARBA00023163"/>
    </source>
</evidence>
<dbReference type="InterPro" id="IPR013325">
    <property type="entry name" value="RNA_pol_sigma_r2"/>
</dbReference>
<dbReference type="SUPFAM" id="SSF88946">
    <property type="entry name" value="Sigma2 domain of RNA polymerase sigma factors"/>
    <property type="match status" value="1"/>
</dbReference>
<feature type="compositionally biased region" description="Basic residues" evidence="6">
    <location>
        <begin position="442"/>
        <end position="451"/>
    </location>
</feature>
<comment type="similarity">
    <text evidence="1">Belongs to the sigma-70 factor family. ECF subfamily.</text>
</comment>
<dbReference type="Proteomes" id="UP000675554">
    <property type="component" value="Unassembled WGS sequence"/>
</dbReference>
<reference evidence="7" key="1">
    <citation type="submission" date="2021-04" db="EMBL/GenBank/DDBJ databases">
        <title>Sequencing of actinobacteria type strains.</title>
        <authorList>
            <person name="Nguyen G.-S."/>
            <person name="Wentzel A."/>
        </authorList>
    </citation>
    <scope>NUCLEOTIDE SEQUENCE</scope>
    <source>
        <strain evidence="7">DSM 42095</strain>
    </source>
</reference>
<name>A0A8T4IZA0_9ACTN</name>
<feature type="region of interest" description="Disordered" evidence="6">
    <location>
        <begin position="1"/>
        <end position="53"/>
    </location>
</feature>
<proteinExistence type="inferred from homology"/>
<dbReference type="Gene3D" id="1.10.10.10">
    <property type="entry name" value="Winged helix-like DNA-binding domain superfamily/Winged helix DNA-binding domain"/>
    <property type="match status" value="1"/>
</dbReference>
<dbReference type="GO" id="GO:0003677">
    <property type="term" value="F:DNA binding"/>
    <property type="evidence" value="ECO:0007669"/>
    <property type="project" value="UniProtKB-KW"/>
</dbReference>
<dbReference type="PANTHER" id="PTHR43133:SF8">
    <property type="entry name" value="RNA POLYMERASE SIGMA FACTOR HI_1459-RELATED"/>
    <property type="match status" value="1"/>
</dbReference>
<keyword evidence="4" id="KW-0238">DNA-binding</keyword>
<keyword evidence="5" id="KW-0804">Transcription</keyword>
<feature type="compositionally biased region" description="Basic and acidic residues" evidence="6">
    <location>
        <begin position="392"/>
        <end position="441"/>
    </location>
</feature>
<dbReference type="InterPro" id="IPR013324">
    <property type="entry name" value="RNA_pol_sigma_r3/r4-like"/>
</dbReference>
<organism evidence="7 8">
    <name type="scientific">Streptomyces daliensis</name>
    <dbReference type="NCBI Taxonomy" id="299421"/>
    <lineage>
        <taxon>Bacteria</taxon>
        <taxon>Bacillati</taxon>
        <taxon>Actinomycetota</taxon>
        <taxon>Actinomycetes</taxon>
        <taxon>Kitasatosporales</taxon>
        <taxon>Streptomycetaceae</taxon>
        <taxon>Streptomyces</taxon>
    </lineage>
</organism>
<evidence type="ECO:0000256" key="1">
    <source>
        <dbReference type="ARBA" id="ARBA00010641"/>
    </source>
</evidence>
<dbReference type="SUPFAM" id="SSF88659">
    <property type="entry name" value="Sigma3 and sigma4 domains of RNA polymerase sigma factors"/>
    <property type="match status" value="1"/>
</dbReference>
<protein>
    <recommendedName>
        <fullName evidence="9">DNA-directed RNA polymerase specialized sigma subunit, sigma24 family</fullName>
    </recommendedName>
</protein>
<gene>
    <name evidence="7" type="ORF">KDA82_19595</name>
</gene>
<dbReference type="GO" id="GO:0006352">
    <property type="term" value="P:DNA-templated transcription initiation"/>
    <property type="evidence" value="ECO:0007669"/>
    <property type="project" value="InterPro"/>
</dbReference>
<feature type="region of interest" description="Disordered" evidence="6">
    <location>
        <begin position="254"/>
        <end position="279"/>
    </location>
</feature>
<feature type="compositionally biased region" description="Basic and acidic residues" evidence="6">
    <location>
        <begin position="1"/>
        <end position="19"/>
    </location>
</feature>
<evidence type="ECO:0000256" key="6">
    <source>
        <dbReference type="SAM" id="MobiDB-lite"/>
    </source>
</evidence>
<evidence type="ECO:0000313" key="7">
    <source>
        <dbReference type="EMBL" id="MBR7675187.1"/>
    </source>
</evidence>
<sequence length="489" mass="52693">MRGGDGRRSERPTRKKADAEPPPEPEAAPGPDSGPDPEAEAEPERGSRPGTGVWENEEDLLALVALVTPLTPVTSATVPTRPETPARAFDALYAQHAPALSRQAFLLCGHRRMADRAVAAAFHLAWERWPEVAVDPDPGGWVRAAMYTYALSPWRRLRPRRRHRDTRRAPASDRALLEALLALPPSYRAALLLHDGLGVGLSAIAAETEASTPATAGRLEHARDAVLERMPELRDEPGAPRGVLLSARLRELAAAQPARTRPARLVRRGGERRTQRRHGAAVGLTVTVAVFTGAALWNGSDGADRPADDKARGQAVGSTRFAPSAGPPDSSGSGSGAGADQHARGTEERHPSGGERKAKDAVLGIVQPLPGAAPETSGSAYAPQLRSVNRRMHMDDFTPDGELKRDQPRTEEVAREREREEAREREKKRERAQQREREKALRKAARAAKTTKTREAGKTSGPGLFQGRFPGPVRAAVAGSRHADGPAPR</sequence>